<reference evidence="1" key="1">
    <citation type="journal article" date="2014" name="Int. J. Syst. Evol. Microbiol.">
        <title>Complete genome sequence of Corynebacterium casei LMG S-19264T (=DSM 44701T), isolated from a smear-ripened cheese.</title>
        <authorList>
            <consortium name="US DOE Joint Genome Institute (JGI-PGF)"/>
            <person name="Walter F."/>
            <person name="Albersmeier A."/>
            <person name="Kalinowski J."/>
            <person name="Ruckert C."/>
        </authorList>
    </citation>
    <scope>NUCLEOTIDE SEQUENCE</scope>
    <source>
        <strain evidence="1">KCTC 12368</strain>
    </source>
</reference>
<keyword evidence="2" id="KW-1185">Reference proteome</keyword>
<organism evidence="1 2">
    <name type="scientific">Echinicola pacifica</name>
    <dbReference type="NCBI Taxonomy" id="346377"/>
    <lineage>
        <taxon>Bacteria</taxon>
        <taxon>Pseudomonadati</taxon>
        <taxon>Bacteroidota</taxon>
        <taxon>Cytophagia</taxon>
        <taxon>Cytophagales</taxon>
        <taxon>Cyclobacteriaceae</taxon>
        <taxon>Echinicola</taxon>
    </lineage>
</organism>
<protein>
    <recommendedName>
        <fullName evidence="3">L-rhamnose mutarotase</fullName>
    </recommendedName>
</protein>
<gene>
    <name evidence="1" type="ORF">GCM10007049_09300</name>
</gene>
<name>A0A918ULQ5_9BACT</name>
<evidence type="ECO:0000313" key="2">
    <source>
        <dbReference type="Proteomes" id="UP000619457"/>
    </source>
</evidence>
<sequence>MGILDDNSLCFVWKEQVGLLPTEIRDSIEESVHIRALHLYQGSDTHLGLIEMDGNAEIVIPGNIPLFPAEKIFTKSQRQRELGIGTGSPSKPGISTKLLVSTLEMESNADLIHEYKNIHRQVWPEIIANMNQMGIEEMALYLHGFRAFLIMEVCDSFDMDQEAERWIELPKEREWQTFVSQFQGSSEAGDSLRKWQIMHPIMMKQ</sequence>
<dbReference type="AlphaFoldDB" id="A0A918ULQ5"/>
<comment type="caution">
    <text evidence="1">The sequence shown here is derived from an EMBL/GenBank/DDBJ whole genome shotgun (WGS) entry which is preliminary data.</text>
</comment>
<evidence type="ECO:0000313" key="1">
    <source>
        <dbReference type="EMBL" id="GGZ19124.1"/>
    </source>
</evidence>
<dbReference type="Gene3D" id="3.30.70.100">
    <property type="match status" value="1"/>
</dbReference>
<dbReference type="GO" id="GO:0016857">
    <property type="term" value="F:racemase and epimerase activity, acting on carbohydrates and derivatives"/>
    <property type="evidence" value="ECO:0007669"/>
    <property type="project" value="InterPro"/>
</dbReference>
<proteinExistence type="predicted"/>
<dbReference type="InterPro" id="IPR052996">
    <property type="entry name" value="Carb_Metab_Mutarotase"/>
</dbReference>
<accession>A0A918ULQ5</accession>
<dbReference type="PANTHER" id="PTHR43239">
    <property type="entry name" value="UPF0734 PROTEIN DDB_G0273871/DDB_G0273177"/>
    <property type="match status" value="1"/>
</dbReference>
<evidence type="ECO:0008006" key="3">
    <source>
        <dbReference type="Google" id="ProtNLM"/>
    </source>
</evidence>
<dbReference type="PANTHER" id="PTHR43239:SF1">
    <property type="entry name" value="UPF0734 PROTEIN DDB_G0273871_DDB_G0273177"/>
    <property type="match status" value="1"/>
</dbReference>
<dbReference type="EMBL" id="BMWX01000002">
    <property type="protein sequence ID" value="GGZ19124.1"/>
    <property type="molecule type" value="Genomic_DNA"/>
</dbReference>
<dbReference type="SUPFAM" id="SSF54909">
    <property type="entry name" value="Dimeric alpha+beta barrel"/>
    <property type="match status" value="1"/>
</dbReference>
<dbReference type="InterPro" id="IPR008000">
    <property type="entry name" value="Rham/fucose_mutarotase"/>
</dbReference>
<dbReference type="Proteomes" id="UP000619457">
    <property type="component" value="Unassembled WGS sequence"/>
</dbReference>
<dbReference type="Pfam" id="PF05336">
    <property type="entry name" value="rhaM"/>
    <property type="match status" value="1"/>
</dbReference>
<dbReference type="InterPro" id="IPR011008">
    <property type="entry name" value="Dimeric_a/b-barrel"/>
</dbReference>
<dbReference type="RefSeq" id="WP_018472560.1">
    <property type="nucleotide sequence ID" value="NZ_BMWX01000002.1"/>
</dbReference>
<reference evidence="1" key="2">
    <citation type="submission" date="2020-09" db="EMBL/GenBank/DDBJ databases">
        <authorList>
            <person name="Sun Q."/>
            <person name="Kim S."/>
        </authorList>
    </citation>
    <scope>NUCLEOTIDE SEQUENCE</scope>
    <source>
        <strain evidence="1">KCTC 12368</strain>
    </source>
</reference>